<gene>
    <name evidence="9" type="ORF">KP509_17G030400</name>
</gene>
<evidence type="ECO:0000256" key="6">
    <source>
        <dbReference type="ARBA" id="ARBA00023157"/>
    </source>
</evidence>
<keyword evidence="5" id="KW-0472">Membrane</keyword>
<protein>
    <recommendedName>
        <fullName evidence="8">X8 domain-containing protein</fullName>
    </recommendedName>
</protein>
<evidence type="ECO:0000256" key="1">
    <source>
        <dbReference type="ARBA" id="ARBA00004609"/>
    </source>
</evidence>
<dbReference type="GO" id="GO:0098552">
    <property type="term" value="C:side of membrane"/>
    <property type="evidence" value="ECO:0007669"/>
    <property type="project" value="UniProtKB-KW"/>
</dbReference>
<keyword evidence="3" id="KW-0449">Lipoprotein</keyword>
<dbReference type="PANTHER" id="PTHR31044">
    <property type="entry name" value="BETA-1,3 GLUCANASE"/>
    <property type="match status" value="1"/>
</dbReference>
<evidence type="ECO:0000259" key="8">
    <source>
        <dbReference type="SMART" id="SM00768"/>
    </source>
</evidence>
<dbReference type="Proteomes" id="UP000825935">
    <property type="component" value="Chromosome 17"/>
</dbReference>
<reference evidence="9" key="1">
    <citation type="submission" date="2021-08" db="EMBL/GenBank/DDBJ databases">
        <title>WGS assembly of Ceratopteris richardii.</title>
        <authorList>
            <person name="Marchant D.B."/>
            <person name="Chen G."/>
            <person name="Jenkins J."/>
            <person name="Shu S."/>
            <person name="Leebens-Mack J."/>
            <person name="Grimwood J."/>
            <person name="Schmutz J."/>
            <person name="Soltis P."/>
            <person name="Soltis D."/>
            <person name="Chen Z.-H."/>
        </authorList>
    </citation>
    <scope>NUCLEOTIDE SEQUENCE</scope>
    <source>
        <strain evidence="9">Whitten #5841</strain>
        <tissue evidence="9">Leaf</tissue>
    </source>
</reference>
<dbReference type="InterPro" id="IPR044788">
    <property type="entry name" value="X8_dom_prot"/>
</dbReference>
<keyword evidence="10" id="KW-1185">Reference proteome</keyword>
<evidence type="ECO:0000313" key="9">
    <source>
        <dbReference type="EMBL" id="KAH7372942.1"/>
    </source>
</evidence>
<evidence type="ECO:0000256" key="5">
    <source>
        <dbReference type="ARBA" id="ARBA00023136"/>
    </source>
</evidence>
<dbReference type="InterPro" id="IPR012946">
    <property type="entry name" value="X8"/>
</dbReference>
<organism evidence="9 10">
    <name type="scientific">Ceratopteris richardii</name>
    <name type="common">Triangle waterfern</name>
    <dbReference type="NCBI Taxonomy" id="49495"/>
    <lineage>
        <taxon>Eukaryota</taxon>
        <taxon>Viridiplantae</taxon>
        <taxon>Streptophyta</taxon>
        <taxon>Embryophyta</taxon>
        <taxon>Tracheophyta</taxon>
        <taxon>Polypodiopsida</taxon>
        <taxon>Polypodiidae</taxon>
        <taxon>Polypodiales</taxon>
        <taxon>Pteridineae</taxon>
        <taxon>Pteridaceae</taxon>
        <taxon>Parkerioideae</taxon>
        <taxon>Ceratopteris</taxon>
    </lineage>
</organism>
<keyword evidence="2" id="KW-1003">Cell membrane</keyword>
<evidence type="ECO:0000256" key="4">
    <source>
        <dbReference type="ARBA" id="ARBA00022729"/>
    </source>
</evidence>
<keyword evidence="4" id="KW-0732">Signal</keyword>
<dbReference type="SMART" id="SM00768">
    <property type="entry name" value="X8"/>
    <property type="match status" value="1"/>
</dbReference>
<dbReference type="Pfam" id="PF07983">
    <property type="entry name" value="X8"/>
    <property type="match status" value="1"/>
</dbReference>
<name>A0A8T2ST46_CERRI</name>
<keyword evidence="7" id="KW-0325">Glycoprotein</keyword>
<dbReference type="OrthoDB" id="2019109at2759"/>
<dbReference type="GO" id="GO:0005886">
    <property type="term" value="C:plasma membrane"/>
    <property type="evidence" value="ECO:0007669"/>
    <property type="project" value="UniProtKB-SubCell"/>
</dbReference>
<sequence>MVLLGWRLTISPCLLLFLFLCVAGGLFKVQISWAHSSQNCTEFLSRRLSDVNRRSESENSDVPINITEYSGLHLRNPVKRSIISEANYRGVKKVRERIYWGGYVPIKASDLWSDADFASNDSKGIPSYATAVAAFRKPSATKLLPSLKPSSTFSESVKSYDRYWCIARPWANQDMLQAALDWACGMGGADCTPIQLSQPCYVPNILVAHASYAFNSYFQIHQQATGSCDFAGTAMITNEDPSYPGCNYPFRWVFLLPELELYKICGRKLLIDFFAQFLFFLESSETYELGFVQLS</sequence>
<evidence type="ECO:0000256" key="3">
    <source>
        <dbReference type="ARBA" id="ARBA00022622"/>
    </source>
</evidence>
<dbReference type="FunFam" id="1.20.58.1040:FF:000001">
    <property type="entry name" value="Glucan endo-1,3-beta-glucosidase 4"/>
    <property type="match status" value="1"/>
</dbReference>
<evidence type="ECO:0000256" key="7">
    <source>
        <dbReference type="ARBA" id="ARBA00023180"/>
    </source>
</evidence>
<proteinExistence type="predicted"/>
<evidence type="ECO:0000313" key="10">
    <source>
        <dbReference type="Proteomes" id="UP000825935"/>
    </source>
</evidence>
<keyword evidence="3" id="KW-0336">GPI-anchor</keyword>
<dbReference type="AlphaFoldDB" id="A0A8T2ST46"/>
<comment type="subcellular location">
    <subcellularLocation>
        <location evidence="1">Cell membrane</location>
        <topology evidence="1">Lipid-anchor</topology>
        <topology evidence="1">GPI-anchor</topology>
    </subcellularLocation>
</comment>
<keyword evidence="6" id="KW-1015">Disulfide bond</keyword>
<dbReference type="EMBL" id="CM035422">
    <property type="protein sequence ID" value="KAH7372942.1"/>
    <property type="molecule type" value="Genomic_DNA"/>
</dbReference>
<dbReference type="EMBL" id="CM035422">
    <property type="protein sequence ID" value="KAH7372943.1"/>
    <property type="molecule type" value="Genomic_DNA"/>
</dbReference>
<dbReference type="PANTHER" id="PTHR31044:SF52">
    <property type="entry name" value="OS01G0631500 PROTEIN"/>
    <property type="match status" value="1"/>
</dbReference>
<dbReference type="GO" id="GO:0009506">
    <property type="term" value="C:plasmodesma"/>
    <property type="evidence" value="ECO:0007669"/>
    <property type="project" value="UniProtKB-ARBA"/>
</dbReference>
<feature type="domain" description="X8" evidence="8">
    <location>
        <begin position="163"/>
        <end position="248"/>
    </location>
</feature>
<comment type="caution">
    <text evidence="9">The sequence shown here is derived from an EMBL/GenBank/DDBJ whole genome shotgun (WGS) entry which is preliminary data.</text>
</comment>
<evidence type="ECO:0000256" key="2">
    <source>
        <dbReference type="ARBA" id="ARBA00022475"/>
    </source>
</evidence>
<dbReference type="Gene3D" id="1.20.58.1040">
    <property type="match status" value="1"/>
</dbReference>
<accession>A0A8T2ST46</accession>